<feature type="chain" id="PRO_5043042067" evidence="2">
    <location>
        <begin position="22"/>
        <end position="233"/>
    </location>
</feature>
<dbReference type="GO" id="GO:0005789">
    <property type="term" value="C:endoplasmic reticulum membrane"/>
    <property type="evidence" value="ECO:0007669"/>
    <property type="project" value="TreeGrafter"/>
</dbReference>
<dbReference type="Proteomes" id="UP001303373">
    <property type="component" value="Chromosome 5"/>
</dbReference>
<dbReference type="GO" id="GO:0000030">
    <property type="term" value="F:mannosyltransferase activity"/>
    <property type="evidence" value="ECO:0007669"/>
    <property type="project" value="TreeGrafter"/>
</dbReference>
<proteinExistence type="predicted"/>
<keyword evidence="4" id="KW-1185">Reference proteome</keyword>
<dbReference type="InterPro" id="IPR019433">
    <property type="entry name" value="GPI_ManTrfase_II_coact_Pga1"/>
</dbReference>
<dbReference type="PANTHER" id="PTHR28022">
    <property type="entry name" value="GPI MANNOSYLTRANSFERASE 2 SUBUNIT PGA1"/>
    <property type="match status" value="1"/>
</dbReference>
<gene>
    <name evidence="3" type="ORF">R9X50_00401700</name>
</gene>
<dbReference type="PANTHER" id="PTHR28022:SF1">
    <property type="entry name" value="GPI MANNOSYLTRANSFERASE 2 SUBUNIT PGA1"/>
    <property type="match status" value="1"/>
</dbReference>
<name>A0AAQ3M786_9PEZI</name>
<dbReference type="EMBL" id="CP138584">
    <property type="protein sequence ID" value="WPH01181.1"/>
    <property type="molecule type" value="Genomic_DNA"/>
</dbReference>
<evidence type="ECO:0000256" key="1">
    <source>
        <dbReference type="SAM" id="Phobius"/>
    </source>
</evidence>
<feature type="signal peptide" evidence="2">
    <location>
        <begin position="1"/>
        <end position="21"/>
    </location>
</feature>
<evidence type="ECO:0000313" key="3">
    <source>
        <dbReference type="EMBL" id="WPH01181.1"/>
    </source>
</evidence>
<dbReference type="Pfam" id="PF10333">
    <property type="entry name" value="Pga1"/>
    <property type="match status" value="1"/>
</dbReference>
<keyword evidence="1" id="KW-0812">Transmembrane</keyword>
<accession>A0AAQ3M786</accession>
<organism evidence="3 4">
    <name type="scientific">Acrodontium crateriforme</name>
    <dbReference type="NCBI Taxonomy" id="150365"/>
    <lineage>
        <taxon>Eukaryota</taxon>
        <taxon>Fungi</taxon>
        <taxon>Dikarya</taxon>
        <taxon>Ascomycota</taxon>
        <taxon>Pezizomycotina</taxon>
        <taxon>Dothideomycetes</taxon>
        <taxon>Dothideomycetidae</taxon>
        <taxon>Mycosphaerellales</taxon>
        <taxon>Teratosphaeriaceae</taxon>
        <taxon>Acrodontium</taxon>
    </lineage>
</organism>
<evidence type="ECO:0000313" key="4">
    <source>
        <dbReference type="Proteomes" id="UP001303373"/>
    </source>
</evidence>
<dbReference type="GO" id="GO:0031501">
    <property type="term" value="C:mannosyltransferase complex"/>
    <property type="evidence" value="ECO:0007669"/>
    <property type="project" value="TreeGrafter"/>
</dbReference>
<keyword evidence="2" id="KW-0732">Signal</keyword>
<feature type="transmembrane region" description="Helical" evidence="1">
    <location>
        <begin position="200"/>
        <end position="221"/>
    </location>
</feature>
<reference evidence="3 4" key="1">
    <citation type="submission" date="2023-11" db="EMBL/GenBank/DDBJ databases">
        <title>An acidophilic fungus is an integral part of prey digestion in a carnivorous sundew plant.</title>
        <authorList>
            <person name="Tsai I.J."/>
        </authorList>
    </citation>
    <scope>NUCLEOTIDE SEQUENCE [LARGE SCALE GENOMIC DNA]</scope>
    <source>
        <strain evidence="3">169a</strain>
    </source>
</reference>
<sequence>MSFLWPYLTALLALLLASVRANTEKVIFLAPAHTTFPDAAPSLDSLFLDTLTPEVSTLRLAVPVAFPAEHQPRGLVSWYLLRGLNKGQRYEVRICWAAIQPTELWLDVFNITHVFDTPDLIQSLAAFSEQKVPKNPVHIDTDLQRPLVTDESVLFLRLNAAADFFTTNETLMRDPPSVDSELILDPFLANIFPQSLVPTAFYITILAIGSYFLSKAIWLGLSSSAIEAKKHKN</sequence>
<protein>
    <submittedName>
        <fullName evidence="3">Uncharacterized protein</fullName>
    </submittedName>
</protein>
<dbReference type="AlphaFoldDB" id="A0AAQ3M786"/>
<dbReference type="GO" id="GO:0006506">
    <property type="term" value="P:GPI anchor biosynthetic process"/>
    <property type="evidence" value="ECO:0007669"/>
    <property type="project" value="TreeGrafter"/>
</dbReference>
<evidence type="ECO:0000256" key="2">
    <source>
        <dbReference type="SAM" id="SignalP"/>
    </source>
</evidence>
<keyword evidence="1" id="KW-1133">Transmembrane helix</keyword>
<keyword evidence="1" id="KW-0472">Membrane</keyword>